<dbReference type="AlphaFoldDB" id="Q2IMU1"/>
<evidence type="ECO:0008006" key="3">
    <source>
        <dbReference type="Google" id="ProtNLM"/>
    </source>
</evidence>
<dbReference type="HOGENOM" id="CLU_056502_0_0_7"/>
<dbReference type="eggNOG" id="COG0745">
    <property type="taxonomic scope" value="Bacteria"/>
</dbReference>
<protein>
    <recommendedName>
        <fullName evidence="3">Helix-turn-helix domain-containing protein</fullName>
    </recommendedName>
</protein>
<dbReference type="Proteomes" id="UP000001935">
    <property type="component" value="Chromosome"/>
</dbReference>
<dbReference type="KEGG" id="ade:Adeh_0345"/>
<accession>Q2IMU1</accession>
<dbReference type="STRING" id="290397.Adeh_0345"/>
<name>Q2IMU1_ANADE</name>
<gene>
    <name evidence="1" type="ordered locus">Adeh_0345</name>
</gene>
<sequence>MPAPPDAVAAAARALQAGDPLGALRQVALRRDATGLALRGIAMAQLGELDAARRLLRGAARAFGPAAPLARARCATAEAEIALAARGPAGPPGALDDAARALEAGGDRANALHARLLAVRRLLLAGRVAEADRALGRLDLRGAPPALAAVAGLAALDVALRRGRSAAAADAHARARRAAARAGIPALATEVQRAGDALASPAARLLSAGGEQPLRLEEVEALRRSDRLVVDGCRRTAGRGGAAVDLARRPVLFALLRALAEAWPGDAPRELLVRRAFGAARATPSLRGRLRVEVARLRRAVRDLAAVRATPAGFALAPRAGAGVAVLAPPAAAGDADGPAAALAALLADGQAWSSSALALALGASRRTVQRGLTVLAERRAVRALGRGRARRWVAAPVSGFNPALLLPLPRTIGQG</sequence>
<evidence type="ECO:0000313" key="2">
    <source>
        <dbReference type="Proteomes" id="UP000001935"/>
    </source>
</evidence>
<dbReference type="RefSeq" id="WP_011419404.1">
    <property type="nucleotide sequence ID" value="NC_007760.1"/>
</dbReference>
<proteinExistence type="predicted"/>
<dbReference type="OrthoDB" id="9812210at2"/>
<organism evidence="1 2">
    <name type="scientific">Anaeromyxobacter dehalogenans (strain 2CP-C)</name>
    <dbReference type="NCBI Taxonomy" id="290397"/>
    <lineage>
        <taxon>Bacteria</taxon>
        <taxon>Pseudomonadati</taxon>
        <taxon>Myxococcota</taxon>
        <taxon>Myxococcia</taxon>
        <taxon>Myxococcales</taxon>
        <taxon>Cystobacterineae</taxon>
        <taxon>Anaeromyxobacteraceae</taxon>
        <taxon>Anaeromyxobacter</taxon>
    </lineage>
</organism>
<dbReference type="EMBL" id="CP000251">
    <property type="protein sequence ID" value="ABC80121.1"/>
    <property type="molecule type" value="Genomic_DNA"/>
</dbReference>
<evidence type="ECO:0000313" key="1">
    <source>
        <dbReference type="EMBL" id="ABC80121.1"/>
    </source>
</evidence>
<reference evidence="1 2" key="1">
    <citation type="submission" date="2006-01" db="EMBL/GenBank/DDBJ databases">
        <title>Complete sequence of Anaeromyxobacter dehalogenans 2CP-C.</title>
        <authorList>
            <consortium name="US DOE Joint Genome Institute"/>
            <person name="Copeland A."/>
            <person name="Lucas S."/>
            <person name="Lapidus A."/>
            <person name="Barry K."/>
            <person name="Detter J.C."/>
            <person name="Glavina T."/>
            <person name="Hammon N."/>
            <person name="Israni S."/>
            <person name="Pitluck S."/>
            <person name="Brettin T."/>
            <person name="Bruce D."/>
            <person name="Han C."/>
            <person name="Tapia R."/>
            <person name="Gilna P."/>
            <person name="Kiss H."/>
            <person name="Schmutz J."/>
            <person name="Larimer F."/>
            <person name="Land M."/>
            <person name="Kyrpides N."/>
            <person name="Anderson I."/>
            <person name="Sanford R.A."/>
            <person name="Ritalahti K.M."/>
            <person name="Thomas H.S."/>
            <person name="Kirby J.R."/>
            <person name="Zhulin I.B."/>
            <person name="Loeffler F.E."/>
            <person name="Richardson P."/>
        </authorList>
    </citation>
    <scope>NUCLEOTIDE SEQUENCE [LARGE SCALE GENOMIC DNA]</scope>
    <source>
        <strain evidence="1 2">2CP-C</strain>
    </source>
</reference>